<dbReference type="InterPro" id="IPR046521">
    <property type="entry name" value="DUF6698"/>
</dbReference>
<feature type="region of interest" description="Disordered" evidence="1">
    <location>
        <begin position="271"/>
        <end position="293"/>
    </location>
</feature>
<feature type="region of interest" description="Disordered" evidence="1">
    <location>
        <begin position="80"/>
        <end position="107"/>
    </location>
</feature>
<comment type="caution">
    <text evidence="2">The sequence shown here is derived from an EMBL/GenBank/DDBJ whole genome shotgun (WGS) entry which is preliminary data.</text>
</comment>
<evidence type="ECO:0000313" key="3">
    <source>
        <dbReference type="Proteomes" id="UP000717328"/>
    </source>
</evidence>
<dbReference type="Pfam" id="PF20414">
    <property type="entry name" value="DUF6698"/>
    <property type="match status" value="1"/>
</dbReference>
<dbReference type="Proteomes" id="UP000717328">
    <property type="component" value="Unassembled WGS sequence"/>
</dbReference>
<accession>A0A9P7KGG7</accession>
<name>A0A9P7KGG7_9AGAR</name>
<reference evidence="2" key="2">
    <citation type="submission" date="2021-10" db="EMBL/GenBank/DDBJ databases">
        <title>Phylogenomics reveals ancestral predisposition of the termite-cultivated fungus Termitomyces towards a domesticated lifestyle.</title>
        <authorList>
            <person name="Auxier B."/>
            <person name="Grum-Grzhimaylo A."/>
            <person name="Cardenas M.E."/>
            <person name="Lodge J.D."/>
            <person name="Laessoe T."/>
            <person name="Pedersen O."/>
            <person name="Smith M.E."/>
            <person name="Kuyper T.W."/>
            <person name="Franco-Molano E.A."/>
            <person name="Baroni T.J."/>
            <person name="Aanen D.K."/>
        </authorList>
    </citation>
    <scope>NUCLEOTIDE SEQUENCE</scope>
    <source>
        <strain evidence="2">D49</strain>
    </source>
</reference>
<dbReference type="OrthoDB" id="2662502at2759"/>
<reference evidence="2" key="1">
    <citation type="submission" date="2021-02" db="EMBL/GenBank/DDBJ databases">
        <authorList>
            <person name="Nieuwenhuis M."/>
            <person name="Van De Peppel L.J.J."/>
        </authorList>
    </citation>
    <scope>NUCLEOTIDE SEQUENCE</scope>
    <source>
        <strain evidence="2">D49</strain>
    </source>
</reference>
<feature type="compositionally biased region" description="Polar residues" evidence="1">
    <location>
        <begin position="1"/>
        <end position="20"/>
    </location>
</feature>
<dbReference type="EMBL" id="JABCKI010000909">
    <property type="protein sequence ID" value="KAG5649528.1"/>
    <property type="molecule type" value="Genomic_DNA"/>
</dbReference>
<protein>
    <submittedName>
        <fullName evidence="2">Uncharacterized protein</fullName>
    </submittedName>
</protein>
<sequence>MNSLNTAVTPSNSSGLSQRDQSPEDPSAEVARLKCTIAELHGNLNTGPNKRPTSTITMGRGIRRIVALFTEIPKLVRESDRREELLTQDDDEDQEDDNPSCDTTKLQRDRDQMYVAYQQLCLLVPNFKTNLLNTDPVVVSTYISSLTRGSNDARGDDINKVMKAVANWLNQLPATTPPINPEDRSMRGLKHDTTGWLLCPIEFNWDDEVVRANLREGAEGFNVSSSFFARCFYKNGTGDPQDVEKNFLRGYLLIKVYLAIFFSPSSANRITDDEHDGSGSPASSTSGSSKATKSTVAQRMHLESVTPRSIAYAAVLLHFLLTDAAHWKTTHNGFGYEHLYNFIIDFFEDVDGDRAKERADTLLQWWNKKVFPVREAAAANALASINKLKVQR</sequence>
<keyword evidence="3" id="KW-1185">Reference proteome</keyword>
<feature type="non-terminal residue" evidence="2">
    <location>
        <position position="392"/>
    </location>
</feature>
<evidence type="ECO:0000256" key="1">
    <source>
        <dbReference type="SAM" id="MobiDB-lite"/>
    </source>
</evidence>
<dbReference type="AlphaFoldDB" id="A0A9P7KGG7"/>
<feature type="region of interest" description="Disordered" evidence="1">
    <location>
        <begin position="1"/>
        <end position="29"/>
    </location>
</feature>
<feature type="compositionally biased region" description="Acidic residues" evidence="1">
    <location>
        <begin position="86"/>
        <end position="99"/>
    </location>
</feature>
<gene>
    <name evidence="2" type="ORF">H0H81_003293</name>
</gene>
<organism evidence="2 3">
    <name type="scientific">Sphagnurus paluster</name>
    <dbReference type="NCBI Taxonomy" id="117069"/>
    <lineage>
        <taxon>Eukaryota</taxon>
        <taxon>Fungi</taxon>
        <taxon>Dikarya</taxon>
        <taxon>Basidiomycota</taxon>
        <taxon>Agaricomycotina</taxon>
        <taxon>Agaricomycetes</taxon>
        <taxon>Agaricomycetidae</taxon>
        <taxon>Agaricales</taxon>
        <taxon>Tricholomatineae</taxon>
        <taxon>Lyophyllaceae</taxon>
        <taxon>Sphagnurus</taxon>
    </lineage>
</organism>
<feature type="compositionally biased region" description="Low complexity" evidence="1">
    <location>
        <begin position="278"/>
        <end position="293"/>
    </location>
</feature>
<evidence type="ECO:0000313" key="2">
    <source>
        <dbReference type="EMBL" id="KAG5649528.1"/>
    </source>
</evidence>
<proteinExistence type="predicted"/>